<keyword evidence="3" id="KW-1185">Reference proteome</keyword>
<feature type="transmembrane region" description="Helical" evidence="1">
    <location>
        <begin position="134"/>
        <end position="153"/>
    </location>
</feature>
<evidence type="ECO:0000313" key="2">
    <source>
        <dbReference type="EMBL" id="KAK9835915.1"/>
    </source>
</evidence>
<keyword evidence="1" id="KW-0472">Membrane</keyword>
<keyword evidence="1" id="KW-0812">Transmembrane</keyword>
<gene>
    <name evidence="2" type="ORF">WJX74_010890</name>
</gene>
<feature type="transmembrane region" description="Helical" evidence="1">
    <location>
        <begin position="165"/>
        <end position="184"/>
    </location>
</feature>
<sequence length="189" mass="20470">MSVSTLVTDGALSVLQRRCIHSTINRSNRPLSTCRHQKRLTAAAGRQRSCSPCSYAVPRHQASDSAACKSSSREAGDTSEQQMPWMQGLLTASLMQAAWPGMAEAKDAGQQTLETLGGGIETIQQTPKGGLTPLGLIAVFSPVLLYGVFSIIRTTLNPRLKLSDFYFIAAGGFITINILSIVFFKVRFF</sequence>
<dbReference type="EMBL" id="JALJOS010000008">
    <property type="protein sequence ID" value="KAK9835915.1"/>
    <property type="molecule type" value="Genomic_DNA"/>
</dbReference>
<accession>A0AAW1RQR4</accession>
<name>A0AAW1RQR4_9CHLO</name>
<reference evidence="2 3" key="1">
    <citation type="journal article" date="2024" name="Nat. Commun.">
        <title>Phylogenomics reveals the evolutionary origins of lichenization in chlorophyte algae.</title>
        <authorList>
            <person name="Puginier C."/>
            <person name="Libourel C."/>
            <person name="Otte J."/>
            <person name="Skaloud P."/>
            <person name="Haon M."/>
            <person name="Grisel S."/>
            <person name="Petersen M."/>
            <person name="Berrin J.G."/>
            <person name="Delaux P.M."/>
            <person name="Dal Grande F."/>
            <person name="Keller J."/>
        </authorList>
    </citation>
    <scope>NUCLEOTIDE SEQUENCE [LARGE SCALE GENOMIC DNA]</scope>
    <source>
        <strain evidence="2 3">SAG 2145</strain>
    </source>
</reference>
<keyword evidence="1" id="KW-1133">Transmembrane helix</keyword>
<proteinExistence type="predicted"/>
<comment type="caution">
    <text evidence="2">The sequence shown here is derived from an EMBL/GenBank/DDBJ whole genome shotgun (WGS) entry which is preliminary data.</text>
</comment>
<organism evidence="2 3">
    <name type="scientific">Apatococcus lobatus</name>
    <dbReference type="NCBI Taxonomy" id="904363"/>
    <lineage>
        <taxon>Eukaryota</taxon>
        <taxon>Viridiplantae</taxon>
        <taxon>Chlorophyta</taxon>
        <taxon>core chlorophytes</taxon>
        <taxon>Trebouxiophyceae</taxon>
        <taxon>Chlorellales</taxon>
        <taxon>Chlorellaceae</taxon>
        <taxon>Apatococcus</taxon>
    </lineage>
</organism>
<evidence type="ECO:0000313" key="3">
    <source>
        <dbReference type="Proteomes" id="UP001438707"/>
    </source>
</evidence>
<dbReference type="Proteomes" id="UP001438707">
    <property type="component" value="Unassembled WGS sequence"/>
</dbReference>
<protein>
    <submittedName>
        <fullName evidence="2">Uncharacterized protein</fullName>
    </submittedName>
</protein>
<dbReference type="AlphaFoldDB" id="A0AAW1RQR4"/>
<evidence type="ECO:0000256" key="1">
    <source>
        <dbReference type="SAM" id="Phobius"/>
    </source>
</evidence>